<dbReference type="Pfam" id="PF03861">
    <property type="entry name" value="ANTAR"/>
    <property type="match status" value="1"/>
</dbReference>
<proteinExistence type="predicted"/>
<dbReference type="InterPro" id="IPR011006">
    <property type="entry name" value="CheY-like_superfamily"/>
</dbReference>
<dbReference type="EMBL" id="CP002000">
    <property type="protein sequence ID" value="ADJ49103.1"/>
    <property type="molecule type" value="Genomic_DNA"/>
</dbReference>
<evidence type="ECO:0000256" key="1">
    <source>
        <dbReference type="SAM" id="MobiDB-lite"/>
    </source>
</evidence>
<dbReference type="HOGENOM" id="CLU_2068171_0_0_11"/>
<organism evidence="3 4">
    <name type="scientific">Amycolatopsis mediterranei (strain U-32)</name>
    <dbReference type="NCBI Taxonomy" id="749927"/>
    <lineage>
        <taxon>Bacteria</taxon>
        <taxon>Bacillati</taxon>
        <taxon>Actinomycetota</taxon>
        <taxon>Actinomycetes</taxon>
        <taxon>Pseudonocardiales</taxon>
        <taxon>Pseudonocardiaceae</taxon>
        <taxon>Amycolatopsis</taxon>
    </lineage>
</organism>
<feature type="domain" description="ANTAR" evidence="2">
    <location>
        <begin position="25"/>
        <end position="86"/>
    </location>
</feature>
<feature type="compositionally biased region" description="Gly residues" evidence="1">
    <location>
        <begin position="14"/>
        <end position="23"/>
    </location>
</feature>
<dbReference type="RefSeq" id="WP_013229146.1">
    <property type="nucleotide sequence ID" value="NC_014318.1"/>
</dbReference>
<evidence type="ECO:0000259" key="2">
    <source>
        <dbReference type="PROSITE" id="PS50921"/>
    </source>
</evidence>
<dbReference type="KEGG" id="amd:AMED_7389"/>
<dbReference type="eggNOG" id="COG3707">
    <property type="taxonomic scope" value="Bacteria"/>
</dbReference>
<dbReference type="PROSITE" id="PS50921">
    <property type="entry name" value="ANTAR"/>
    <property type="match status" value="1"/>
</dbReference>
<dbReference type="AlphaFoldDB" id="A0A0H3DG53"/>
<evidence type="ECO:0000313" key="3">
    <source>
        <dbReference type="EMBL" id="ADJ49103.1"/>
    </source>
</evidence>
<dbReference type="InterPro" id="IPR005561">
    <property type="entry name" value="ANTAR"/>
</dbReference>
<dbReference type="OrthoDB" id="3787288at2"/>
<feature type="region of interest" description="Disordered" evidence="1">
    <location>
        <begin position="1"/>
        <end position="31"/>
    </location>
</feature>
<dbReference type="PATRIC" id="fig|749927.5.peg.7685"/>
<reference evidence="3 4" key="1">
    <citation type="journal article" date="2010" name="Cell Res.">
        <title>Complete genome sequence of the rifamycin SV-producing Amycolatopsis mediterranei U32 revealed its genetic characteristics in phylogeny and metabolism.</title>
        <authorList>
            <person name="Zhao W."/>
            <person name="Zhong Y."/>
            <person name="Yuan H."/>
            <person name="Wang J."/>
            <person name="Zheng H."/>
            <person name="Wang Y."/>
            <person name="Cen X."/>
            <person name="Xu F."/>
            <person name="Bai J."/>
            <person name="Han X."/>
            <person name="Lu G."/>
            <person name="Zhu Y."/>
            <person name="Shao Z."/>
            <person name="Yan H."/>
            <person name="Li C."/>
            <person name="Peng N."/>
            <person name="Zhang Z."/>
            <person name="Zhang Y."/>
            <person name="Lin W."/>
            <person name="Fan Y."/>
            <person name="Qin Z."/>
            <person name="Hu Y."/>
            <person name="Zhu B."/>
            <person name="Wang S."/>
            <person name="Ding X."/>
            <person name="Zhao G.P."/>
        </authorList>
    </citation>
    <scope>NUCLEOTIDE SEQUENCE [LARGE SCALE GENOMIC DNA]</scope>
    <source>
        <strain evidence="4">U-32</strain>
    </source>
</reference>
<dbReference type="Gene3D" id="1.10.10.10">
    <property type="entry name" value="Winged helix-like DNA-binding domain superfamily/Winged helix DNA-binding domain"/>
    <property type="match status" value="1"/>
</dbReference>
<dbReference type="GeneID" id="92875023"/>
<sequence length="118" mass="11950">MAGEVDPAEENSGFSGGPGGEAPGSGRSPDCHAQLREALASRPVIEQAKGMVMLLRGCPADEAFGVLVTVSQLTNVKLRDVAAVVVAAGSDAGPGLSDEDAERAVRAELCRHVLGGPD</sequence>
<gene>
    <name evidence="3" type="ordered locus">AMED_7389</name>
</gene>
<dbReference type="SMART" id="SM01012">
    <property type="entry name" value="ANTAR"/>
    <property type="match status" value="1"/>
</dbReference>
<dbReference type="SUPFAM" id="SSF52172">
    <property type="entry name" value="CheY-like"/>
    <property type="match status" value="1"/>
</dbReference>
<protein>
    <submittedName>
        <fullName evidence="3">ANTAR domain-containing protein</fullName>
    </submittedName>
</protein>
<dbReference type="Proteomes" id="UP000000328">
    <property type="component" value="Chromosome"/>
</dbReference>
<name>A0A0H3DG53_AMYMU</name>
<dbReference type="InterPro" id="IPR036388">
    <property type="entry name" value="WH-like_DNA-bd_sf"/>
</dbReference>
<evidence type="ECO:0000313" key="4">
    <source>
        <dbReference type="Proteomes" id="UP000000328"/>
    </source>
</evidence>
<accession>A0A0H3DG53</accession>
<dbReference type="GO" id="GO:0003723">
    <property type="term" value="F:RNA binding"/>
    <property type="evidence" value="ECO:0007669"/>
    <property type="project" value="InterPro"/>
</dbReference>